<accession>A0A229VZI1</accession>
<dbReference type="EMBL" id="NEWD01000006">
    <property type="protein sequence ID" value="OXN01039.1"/>
    <property type="molecule type" value="Genomic_DNA"/>
</dbReference>
<keyword evidence="1" id="KW-1133">Transmembrane helix</keyword>
<evidence type="ECO:0000313" key="3">
    <source>
        <dbReference type="Proteomes" id="UP000215433"/>
    </source>
</evidence>
<evidence type="ECO:0000256" key="1">
    <source>
        <dbReference type="SAM" id="Phobius"/>
    </source>
</evidence>
<keyword evidence="1" id="KW-0812">Transmembrane</keyword>
<keyword evidence="3" id="KW-1185">Reference proteome</keyword>
<organism evidence="2 3">
    <name type="scientific">Bifidobacterium vansinderenii</name>
    <dbReference type="NCBI Taxonomy" id="1984871"/>
    <lineage>
        <taxon>Bacteria</taxon>
        <taxon>Bacillati</taxon>
        <taxon>Actinomycetota</taxon>
        <taxon>Actinomycetes</taxon>
        <taxon>Bifidobacteriales</taxon>
        <taxon>Bifidobacteriaceae</taxon>
        <taxon>Bifidobacterium</taxon>
    </lineage>
</organism>
<feature type="transmembrane region" description="Helical" evidence="1">
    <location>
        <begin position="7"/>
        <end position="25"/>
    </location>
</feature>
<proteinExistence type="predicted"/>
<feature type="transmembrane region" description="Helical" evidence="1">
    <location>
        <begin position="31"/>
        <end position="49"/>
    </location>
</feature>
<sequence length="62" mass="6856">MPKVSTMCTVAAIANAITAILYIIHGNKLQATLYGLSTVIWTAITGIYIKQEQERESEEIED</sequence>
<protein>
    <submittedName>
        <fullName evidence="2">Uncharacterized protein</fullName>
    </submittedName>
</protein>
<comment type="caution">
    <text evidence="2">The sequence shown here is derived from an EMBL/GenBank/DDBJ whole genome shotgun (WGS) entry which is preliminary data.</text>
</comment>
<evidence type="ECO:0000313" key="2">
    <source>
        <dbReference type="EMBL" id="OXN01039.1"/>
    </source>
</evidence>
<dbReference type="AlphaFoldDB" id="A0A229VZI1"/>
<name>A0A229VZI1_9BIFI</name>
<gene>
    <name evidence="2" type="ORF">Tam10B_0616</name>
</gene>
<dbReference type="Proteomes" id="UP000215433">
    <property type="component" value="Unassembled WGS sequence"/>
</dbReference>
<keyword evidence="1" id="KW-0472">Membrane</keyword>
<reference evidence="2 3" key="1">
    <citation type="submission" date="2017-05" db="EMBL/GenBank/DDBJ databases">
        <title>Bifidobacterium vansinderenii sp. nov.</title>
        <authorList>
            <person name="Lugli G.A."/>
            <person name="Duranti S."/>
            <person name="Mangifesta M."/>
        </authorList>
    </citation>
    <scope>NUCLEOTIDE SEQUENCE [LARGE SCALE GENOMIC DNA]</scope>
    <source>
        <strain evidence="2 3">Tam10B</strain>
    </source>
</reference>